<evidence type="ECO:0000256" key="1">
    <source>
        <dbReference type="ARBA" id="ARBA00004141"/>
    </source>
</evidence>
<dbReference type="Pfam" id="PF12076">
    <property type="entry name" value="CER1-like_C"/>
    <property type="match status" value="1"/>
</dbReference>
<evidence type="ECO:0000313" key="9">
    <source>
        <dbReference type="EMBL" id="KAK9147550.1"/>
    </source>
</evidence>
<evidence type="ECO:0000256" key="6">
    <source>
        <dbReference type="SAM" id="Phobius"/>
    </source>
</evidence>
<gene>
    <name evidence="9" type="ORF">Scep_006307</name>
</gene>
<dbReference type="InterPro" id="IPR021940">
    <property type="entry name" value="CER1-like_C"/>
</dbReference>
<keyword evidence="10" id="KW-1185">Reference proteome</keyword>
<protein>
    <recommendedName>
        <fullName evidence="11">Fatty acid hydroxylase domain-containing protein</fullName>
    </recommendedName>
</protein>
<dbReference type="GO" id="GO:0016020">
    <property type="term" value="C:membrane"/>
    <property type="evidence" value="ECO:0007669"/>
    <property type="project" value="UniProtKB-SubCell"/>
</dbReference>
<comment type="caution">
    <text evidence="9">The sequence shown here is derived from an EMBL/GenBank/DDBJ whole genome shotgun (WGS) entry which is preliminary data.</text>
</comment>
<dbReference type="EMBL" id="JBBNAG010000003">
    <property type="protein sequence ID" value="KAK9147550.1"/>
    <property type="molecule type" value="Genomic_DNA"/>
</dbReference>
<feature type="domain" description="Very-long-chain aldehyde decarbonylase CER1-like C-terminal" evidence="8">
    <location>
        <begin position="460"/>
        <end position="624"/>
    </location>
</feature>
<accession>A0AAP0PMW1</accession>
<keyword evidence="3 6" id="KW-0812">Transmembrane</keyword>
<evidence type="ECO:0000256" key="3">
    <source>
        <dbReference type="ARBA" id="ARBA00022692"/>
    </source>
</evidence>
<comment type="similarity">
    <text evidence="2">Belongs to the sterol desaturase family.</text>
</comment>
<keyword evidence="5 6" id="KW-0472">Membrane</keyword>
<evidence type="ECO:0000256" key="5">
    <source>
        <dbReference type="ARBA" id="ARBA00023136"/>
    </source>
</evidence>
<dbReference type="GO" id="GO:0008610">
    <property type="term" value="P:lipid biosynthetic process"/>
    <property type="evidence" value="ECO:0007669"/>
    <property type="project" value="InterPro"/>
</dbReference>
<feature type="transmembrane region" description="Helical" evidence="6">
    <location>
        <begin position="204"/>
        <end position="232"/>
    </location>
</feature>
<name>A0AAP0PMW1_9MAGN</name>
<evidence type="ECO:0000259" key="8">
    <source>
        <dbReference type="Pfam" id="PF12076"/>
    </source>
</evidence>
<evidence type="ECO:0008006" key="11">
    <source>
        <dbReference type="Google" id="ProtNLM"/>
    </source>
</evidence>
<feature type="domain" description="Fatty acid hydroxylase" evidence="7">
    <location>
        <begin position="157"/>
        <end position="287"/>
    </location>
</feature>
<proteinExistence type="inferred from homology"/>
<reference evidence="9 10" key="1">
    <citation type="submission" date="2024-01" db="EMBL/GenBank/DDBJ databases">
        <title>Genome assemblies of Stephania.</title>
        <authorList>
            <person name="Yang L."/>
        </authorList>
    </citation>
    <scope>NUCLEOTIDE SEQUENCE [LARGE SCALE GENOMIC DNA]</scope>
    <source>
        <strain evidence="9">JXDWG</strain>
        <tissue evidence="9">Leaf</tissue>
    </source>
</reference>
<feature type="transmembrane region" description="Helical" evidence="6">
    <location>
        <begin position="149"/>
        <end position="167"/>
    </location>
</feature>
<dbReference type="Proteomes" id="UP001419268">
    <property type="component" value="Unassembled WGS sequence"/>
</dbReference>
<evidence type="ECO:0000259" key="7">
    <source>
        <dbReference type="Pfam" id="PF04116"/>
    </source>
</evidence>
<dbReference type="GO" id="GO:0005506">
    <property type="term" value="F:iron ion binding"/>
    <property type="evidence" value="ECO:0007669"/>
    <property type="project" value="InterPro"/>
</dbReference>
<evidence type="ECO:0000313" key="10">
    <source>
        <dbReference type="Proteomes" id="UP001419268"/>
    </source>
</evidence>
<feature type="transmembrane region" description="Helical" evidence="6">
    <location>
        <begin position="120"/>
        <end position="137"/>
    </location>
</feature>
<dbReference type="PANTHER" id="PTHR11863">
    <property type="entry name" value="STEROL DESATURASE"/>
    <property type="match status" value="1"/>
</dbReference>
<dbReference type="InterPro" id="IPR050307">
    <property type="entry name" value="Sterol_Desaturase_Related"/>
</dbReference>
<dbReference type="InterPro" id="IPR006694">
    <property type="entry name" value="Fatty_acid_hydroxylase"/>
</dbReference>
<dbReference type="AlphaFoldDB" id="A0AAP0PMW1"/>
<dbReference type="Pfam" id="PF04116">
    <property type="entry name" value="FA_hydroxylase"/>
    <property type="match status" value="1"/>
</dbReference>
<comment type="subcellular location">
    <subcellularLocation>
        <location evidence="1">Membrane</location>
        <topology evidence="1">Multi-pass membrane protein</topology>
    </subcellularLocation>
</comment>
<evidence type="ECO:0000256" key="4">
    <source>
        <dbReference type="ARBA" id="ARBA00022989"/>
    </source>
</evidence>
<organism evidence="9 10">
    <name type="scientific">Stephania cephalantha</name>
    <dbReference type="NCBI Taxonomy" id="152367"/>
    <lineage>
        <taxon>Eukaryota</taxon>
        <taxon>Viridiplantae</taxon>
        <taxon>Streptophyta</taxon>
        <taxon>Embryophyta</taxon>
        <taxon>Tracheophyta</taxon>
        <taxon>Spermatophyta</taxon>
        <taxon>Magnoliopsida</taxon>
        <taxon>Ranunculales</taxon>
        <taxon>Menispermaceae</taxon>
        <taxon>Menispermoideae</taxon>
        <taxon>Cissampelideae</taxon>
        <taxon>Stephania</taxon>
    </lineage>
</organism>
<dbReference type="GO" id="GO:0016491">
    <property type="term" value="F:oxidoreductase activity"/>
    <property type="evidence" value="ECO:0007669"/>
    <property type="project" value="InterPro"/>
</dbReference>
<sequence length="628" mass="72094">MYKILTSPLKHIPAILSKKALEMASRPGPLTEWPWKSLGNFKYVVWAPGLAYSMYEFFKQKEGERDFTGLLILPYLLWRMIHHQAWISLARLQTVQSKHRILDKGIEFEQIDRERNWDDLIVLNGVLFYLAYVLVPGASKLPLWRTDGVVLSIILHAGPVEFLYYWLHRALHHHFLYSRYHSHHHSSIVTEPVTAVVHPFAEHLMYFVLFSIPMAIPVLNGTGSIASLLGYITYVDFMNSLGHCNFELVPKWLFDAFPLLKFHSLHHTQFRTNLSLFMPFYDYLYGTIDISSDKLYETSLKGKTETPDVVHLTHPTTLESIYHLRPGFPSLASGPYASKWYLWMLCPVTYGCMLLSWIYDSVFTVERHIFNELKLQTWAIPRYSFQKEKINHIIEKAILKAEQDGAKVLSLGLLNQGEELNGNGELYVRKHPQLKVRIVDGSTLAVAFVINSISKGTEQVLLKGKVSKVGFAIAESLCRKGIQVAVANKNDYEKIKSRLAEDLSRNLVLSTTCNQKVWLVEGEALTEEEQKQAPKGTHFIPFSQFPLKRLRDDCVYHIIPAFIIPKALENVHACENWLPRRVMSAWHVAGIVHALEGWDRHECGNQLLDVEEVWAATLRHGFIPVITN</sequence>
<keyword evidence="4 6" id="KW-1133">Transmembrane helix</keyword>
<evidence type="ECO:0000256" key="2">
    <source>
        <dbReference type="ARBA" id="ARBA00009324"/>
    </source>
</evidence>